<dbReference type="InterPro" id="IPR052555">
    <property type="entry name" value="dCTP_Pyrophosphatase"/>
</dbReference>
<dbReference type="PANTHER" id="PTHR46523">
    <property type="entry name" value="DCTP PYROPHOSPHATASE 1"/>
    <property type="match status" value="1"/>
</dbReference>
<dbReference type="GO" id="GO:0006253">
    <property type="term" value="P:dCTP catabolic process"/>
    <property type="evidence" value="ECO:0007669"/>
    <property type="project" value="TreeGrafter"/>
</dbReference>
<proteinExistence type="predicted"/>
<dbReference type="RefSeq" id="WP_169465490.1">
    <property type="nucleotide sequence ID" value="NZ_JABBGG010000005.1"/>
</dbReference>
<dbReference type="GO" id="GO:0047840">
    <property type="term" value="F:dCTP diphosphatase activity"/>
    <property type="evidence" value="ECO:0007669"/>
    <property type="project" value="TreeGrafter"/>
</dbReference>
<dbReference type="EMBL" id="JABBGG010000005">
    <property type="protein sequence ID" value="NML61506.1"/>
    <property type="molecule type" value="Genomic_DNA"/>
</dbReference>
<dbReference type="Pfam" id="PF12643">
    <property type="entry name" value="MazG-like"/>
    <property type="match status" value="1"/>
</dbReference>
<dbReference type="Proteomes" id="UP000583752">
    <property type="component" value="Unassembled WGS sequence"/>
</dbReference>
<keyword evidence="1" id="KW-0378">Hydrolase</keyword>
<dbReference type="GO" id="GO:0005829">
    <property type="term" value="C:cytosol"/>
    <property type="evidence" value="ECO:0007669"/>
    <property type="project" value="TreeGrafter"/>
</dbReference>
<sequence length="123" mass="14207">MSNDLHAIRDAVRTFVDERDWDQFHTPKNLACALSVEVAELLEHFQWLQAGQREELGEAKLEQVRHEMADVMVYLVRIADKLDVDLGAAVIEKMALNRAKYPADMVRGDARKYHEYKDRGINP</sequence>
<dbReference type="CDD" id="cd11537">
    <property type="entry name" value="NTP-PPase_RS21-C6_like"/>
    <property type="match status" value="1"/>
</dbReference>
<dbReference type="PANTHER" id="PTHR46523:SF1">
    <property type="entry name" value="DCTP PYROPHOSPHATASE 1"/>
    <property type="match status" value="1"/>
</dbReference>
<comment type="caution">
    <text evidence="1">The sequence shown here is derived from an EMBL/GenBank/DDBJ whole genome shotgun (WGS) entry which is preliminary data.</text>
</comment>
<reference evidence="1 2" key="1">
    <citation type="submission" date="2020-04" db="EMBL/GenBank/DDBJ databases">
        <title>Massilia sp. RP-1-19 isolated from soil.</title>
        <authorList>
            <person name="Dahal R.H."/>
        </authorList>
    </citation>
    <scope>NUCLEOTIDE SEQUENCE [LARGE SCALE GENOMIC DNA]</scope>
    <source>
        <strain evidence="1 2">RP-1-19</strain>
    </source>
</reference>
<dbReference type="AlphaFoldDB" id="A0A848HI04"/>
<dbReference type="SUPFAM" id="SSF101386">
    <property type="entry name" value="all-alpha NTP pyrophosphatases"/>
    <property type="match status" value="1"/>
</dbReference>
<gene>
    <name evidence="1" type="ORF">HHL21_10530</name>
</gene>
<evidence type="ECO:0000313" key="1">
    <source>
        <dbReference type="EMBL" id="NML61506.1"/>
    </source>
</evidence>
<dbReference type="InterPro" id="IPR025984">
    <property type="entry name" value="DCTPP"/>
</dbReference>
<dbReference type="Gene3D" id="1.10.287.1080">
    <property type="entry name" value="MazG-like"/>
    <property type="match status" value="1"/>
</dbReference>
<evidence type="ECO:0000313" key="2">
    <source>
        <dbReference type="Proteomes" id="UP000583752"/>
    </source>
</evidence>
<dbReference type="GO" id="GO:0042262">
    <property type="term" value="P:DNA protection"/>
    <property type="evidence" value="ECO:0007669"/>
    <property type="project" value="TreeGrafter"/>
</dbReference>
<keyword evidence="2" id="KW-1185">Reference proteome</keyword>
<name>A0A848HI04_9BURK</name>
<dbReference type="PIRSF" id="PIRSF029826">
    <property type="entry name" value="UCP029826_pph"/>
    <property type="match status" value="1"/>
</dbReference>
<accession>A0A848HI04</accession>
<protein>
    <submittedName>
        <fullName evidence="1">Nucleotide pyrophosphohydrolase</fullName>
    </submittedName>
</protein>
<organism evidence="1 2">
    <name type="scientific">Massilia polaris</name>
    <dbReference type="NCBI Taxonomy" id="2728846"/>
    <lineage>
        <taxon>Bacteria</taxon>
        <taxon>Pseudomonadati</taxon>
        <taxon>Pseudomonadota</taxon>
        <taxon>Betaproteobacteria</taxon>
        <taxon>Burkholderiales</taxon>
        <taxon>Oxalobacteraceae</taxon>
        <taxon>Telluria group</taxon>
        <taxon>Massilia</taxon>
    </lineage>
</organism>